<reference evidence="2 3" key="1">
    <citation type="submission" date="2023-07" db="EMBL/GenBank/DDBJ databases">
        <title>Sorghum-associated microbial communities from plants grown in Nebraska, USA.</title>
        <authorList>
            <person name="Schachtman D."/>
        </authorList>
    </citation>
    <scope>NUCLEOTIDE SEQUENCE [LARGE SCALE GENOMIC DNA]</scope>
    <source>
        <strain evidence="2 3">4138</strain>
    </source>
</reference>
<evidence type="ECO:0000313" key="3">
    <source>
        <dbReference type="Proteomes" id="UP001257909"/>
    </source>
</evidence>
<dbReference type="Pfam" id="PF07484">
    <property type="entry name" value="Collar"/>
    <property type="match status" value="1"/>
</dbReference>
<dbReference type="RefSeq" id="WP_310281870.1">
    <property type="nucleotide sequence ID" value="NZ_JAVDWR010000029.1"/>
</dbReference>
<keyword evidence="3" id="KW-1185">Reference proteome</keyword>
<evidence type="ECO:0000259" key="1">
    <source>
        <dbReference type="Pfam" id="PF07484"/>
    </source>
</evidence>
<dbReference type="Proteomes" id="UP001257909">
    <property type="component" value="Unassembled WGS sequence"/>
</dbReference>
<proteinExistence type="predicted"/>
<comment type="caution">
    <text evidence="2">The sequence shown here is derived from an EMBL/GenBank/DDBJ whole genome shotgun (WGS) entry which is preliminary data.</text>
</comment>
<dbReference type="InterPro" id="IPR037053">
    <property type="entry name" value="Phage_tail_collar_dom_sf"/>
</dbReference>
<name>A0ABU1W523_9GAMM</name>
<dbReference type="EMBL" id="JAVDWR010000029">
    <property type="protein sequence ID" value="MDR7123058.1"/>
    <property type="molecule type" value="Genomic_DNA"/>
</dbReference>
<dbReference type="Gene3D" id="3.90.1340.10">
    <property type="entry name" value="Phage tail collar domain"/>
    <property type="match status" value="1"/>
</dbReference>
<organism evidence="2 3">
    <name type="scientific">Rheinheimera soli</name>
    <dbReference type="NCBI Taxonomy" id="443616"/>
    <lineage>
        <taxon>Bacteria</taxon>
        <taxon>Pseudomonadati</taxon>
        <taxon>Pseudomonadota</taxon>
        <taxon>Gammaproteobacteria</taxon>
        <taxon>Chromatiales</taxon>
        <taxon>Chromatiaceae</taxon>
        <taxon>Rheinheimera</taxon>
    </lineage>
</organism>
<dbReference type="SUPFAM" id="SSF88874">
    <property type="entry name" value="Receptor-binding domain of short tail fibre protein gp12"/>
    <property type="match status" value="1"/>
</dbReference>
<protein>
    <submittedName>
        <fullName evidence="2">Microcystin-dependent protein</fullName>
    </submittedName>
</protein>
<feature type="domain" description="Phage tail collar" evidence="1">
    <location>
        <begin position="7"/>
        <end position="63"/>
    </location>
</feature>
<gene>
    <name evidence="2" type="ORF">J2W69_004041</name>
</gene>
<accession>A0ABU1W523</accession>
<evidence type="ECO:0000313" key="2">
    <source>
        <dbReference type="EMBL" id="MDR7123058.1"/>
    </source>
</evidence>
<sequence length="176" mass="18563">MSTPYVGEIKAVAYNFVPKYWSACDGQVLAVNTNQALYSLLGVQFGGNGQTNFNLPDLRGRTPVCFGASPALNVNYIQGFSAGQENVTLNLTQIPPHTHLFQATSATATSGNLIGSSAPNSTLATANPNYYNSSAPDTPLLPATVQTVGGQPHTNIQPSLALMYIIALTGLYPSRN</sequence>
<dbReference type="InterPro" id="IPR011083">
    <property type="entry name" value="Phage_tail_collar_dom"/>
</dbReference>